<evidence type="ECO:0000313" key="1">
    <source>
        <dbReference type="EMBL" id="KAF7301158.1"/>
    </source>
</evidence>
<dbReference type="OrthoDB" id="3235114at2759"/>
<reference evidence="1" key="1">
    <citation type="submission" date="2020-05" db="EMBL/GenBank/DDBJ databases">
        <title>Mycena genomes resolve the evolution of fungal bioluminescence.</title>
        <authorList>
            <person name="Tsai I.J."/>
        </authorList>
    </citation>
    <scope>NUCLEOTIDE SEQUENCE</scope>
    <source>
        <strain evidence="1">171206Taipei</strain>
    </source>
</reference>
<sequence>MDACFRLKRHAFSNEIRDPALGDGWAYMVEWGPYKEYLLQVGDQQEISTCTGFKRLLLIMPIPSSPGGIAQPESAWGFAPGTNSYSPQALATYKQENATVTWTISLAR</sequence>
<gene>
    <name evidence="1" type="ORF">MIND_00680300</name>
</gene>
<accession>A0A8H6W483</accession>
<dbReference type="EMBL" id="JACAZF010000006">
    <property type="protein sequence ID" value="KAF7301158.1"/>
    <property type="molecule type" value="Genomic_DNA"/>
</dbReference>
<organism evidence="1 2">
    <name type="scientific">Mycena indigotica</name>
    <dbReference type="NCBI Taxonomy" id="2126181"/>
    <lineage>
        <taxon>Eukaryota</taxon>
        <taxon>Fungi</taxon>
        <taxon>Dikarya</taxon>
        <taxon>Basidiomycota</taxon>
        <taxon>Agaricomycotina</taxon>
        <taxon>Agaricomycetes</taxon>
        <taxon>Agaricomycetidae</taxon>
        <taxon>Agaricales</taxon>
        <taxon>Marasmiineae</taxon>
        <taxon>Mycenaceae</taxon>
        <taxon>Mycena</taxon>
    </lineage>
</organism>
<keyword evidence="2" id="KW-1185">Reference proteome</keyword>
<evidence type="ECO:0000313" key="2">
    <source>
        <dbReference type="Proteomes" id="UP000636479"/>
    </source>
</evidence>
<dbReference type="AlphaFoldDB" id="A0A8H6W483"/>
<name>A0A8H6W483_9AGAR</name>
<dbReference type="RefSeq" id="XP_037219158.1">
    <property type="nucleotide sequence ID" value="XM_037363514.1"/>
</dbReference>
<proteinExistence type="predicted"/>
<protein>
    <submittedName>
        <fullName evidence="1">CxC2 domain-containing protein</fullName>
    </submittedName>
</protein>
<dbReference type="GeneID" id="59346030"/>
<comment type="caution">
    <text evidence="1">The sequence shown here is derived from an EMBL/GenBank/DDBJ whole genome shotgun (WGS) entry which is preliminary data.</text>
</comment>
<dbReference type="Proteomes" id="UP000636479">
    <property type="component" value="Unassembled WGS sequence"/>
</dbReference>